<dbReference type="InterPro" id="IPR000836">
    <property type="entry name" value="PRTase_dom"/>
</dbReference>
<evidence type="ECO:0000313" key="5">
    <source>
        <dbReference type="Proteomes" id="UP000269499"/>
    </source>
</evidence>
<dbReference type="Proteomes" id="UP000269499">
    <property type="component" value="Unassembled WGS sequence"/>
</dbReference>
<comment type="caution">
    <text evidence="4">The sequence shown here is derived from an EMBL/GenBank/DDBJ whole genome shotgun (WGS) entry which is preliminary data.</text>
</comment>
<protein>
    <submittedName>
        <fullName evidence="4">Phosphoribosyltransferase</fullName>
    </submittedName>
</protein>
<evidence type="ECO:0000259" key="3">
    <source>
        <dbReference type="Pfam" id="PF00156"/>
    </source>
</evidence>
<dbReference type="EMBL" id="QMRA01000031">
    <property type="protein sequence ID" value="RLE54201.1"/>
    <property type="molecule type" value="Genomic_DNA"/>
</dbReference>
<evidence type="ECO:0000256" key="1">
    <source>
        <dbReference type="ARBA" id="ARBA00022676"/>
    </source>
</evidence>
<dbReference type="InterPro" id="IPR029057">
    <property type="entry name" value="PRTase-like"/>
</dbReference>
<accession>A0A497F4B8</accession>
<dbReference type="GO" id="GO:0016757">
    <property type="term" value="F:glycosyltransferase activity"/>
    <property type="evidence" value="ECO:0007669"/>
    <property type="project" value="UniProtKB-KW"/>
</dbReference>
<evidence type="ECO:0000256" key="2">
    <source>
        <dbReference type="ARBA" id="ARBA00022679"/>
    </source>
</evidence>
<dbReference type="Gene3D" id="3.40.50.2020">
    <property type="match status" value="1"/>
</dbReference>
<gene>
    <name evidence="4" type="ORF">DRJ26_02160</name>
</gene>
<name>A0A497F4B8_9CREN</name>
<dbReference type="SUPFAM" id="SSF53271">
    <property type="entry name" value="PRTase-like"/>
    <property type="match status" value="1"/>
</dbReference>
<evidence type="ECO:0000313" key="4">
    <source>
        <dbReference type="EMBL" id="RLE54201.1"/>
    </source>
</evidence>
<reference evidence="4 5" key="1">
    <citation type="submission" date="2018-06" db="EMBL/GenBank/DDBJ databases">
        <title>Extensive metabolic versatility and redundancy in microbially diverse, dynamic hydrothermal sediments.</title>
        <authorList>
            <person name="Dombrowski N."/>
            <person name="Teske A."/>
            <person name="Baker B.J."/>
        </authorList>
    </citation>
    <scope>NUCLEOTIDE SEQUENCE [LARGE SCALE GENOMIC DNA]</scope>
    <source>
        <strain evidence="4">B20_G2</strain>
    </source>
</reference>
<organism evidence="4 5">
    <name type="scientific">Thermoproteota archaeon</name>
    <dbReference type="NCBI Taxonomy" id="2056631"/>
    <lineage>
        <taxon>Archaea</taxon>
        <taxon>Thermoproteota</taxon>
    </lineage>
</organism>
<proteinExistence type="predicted"/>
<dbReference type="Pfam" id="PF00156">
    <property type="entry name" value="Pribosyltran"/>
    <property type="match status" value="1"/>
</dbReference>
<keyword evidence="2" id="KW-0808">Transferase</keyword>
<dbReference type="PANTHER" id="PTHR43363">
    <property type="entry name" value="HYPOXANTHINE PHOSPHORIBOSYLTRANSFERASE"/>
    <property type="match status" value="1"/>
</dbReference>
<feature type="domain" description="Phosphoribosyltransferase" evidence="3">
    <location>
        <begin position="14"/>
        <end position="154"/>
    </location>
</feature>
<keyword evidence="1 4" id="KW-0328">Glycosyltransferase</keyword>
<dbReference type="CDD" id="cd06223">
    <property type="entry name" value="PRTases_typeI"/>
    <property type="match status" value="1"/>
</dbReference>
<sequence length="211" mass="23641">MVPALDRLKFIAPSWDEIHLKVLKLAKVVRESGYKPEIIVGIARGGWIVARLLSDLLDIPDIASIRIEFYKGIAETTRSPVVTQPVSTSVRGKCVLVADDVSDTGSSLTAAVRHLIDEGAAEIRVATIHVKPWTTFVPDYYVAKTDAWIIYPWEPYETIKSLTQKWMEEGLSLEEIRQKLIEVGVKKEFVEEILPLVVEEGSDLVVELESE</sequence>
<dbReference type="AlphaFoldDB" id="A0A497F4B8"/>
<dbReference type="PANTHER" id="PTHR43363:SF2">
    <property type="entry name" value="PHOSPHORIBOSYLTRANSFERASE"/>
    <property type="match status" value="1"/>
</dbReference>